<comment type="caution">
    <text evidence="1">The sequence shown here is derived from an EMBL/GenBank/DDBJ whole genome shotgun (WGS) entry which is preliminary data.</text>
</comment>
<accession>A0A926NZW2</accession>
<organism evidence="1 2">
    <name type="scientific">Roseibium aggregatum</name>
    <dbReference type="NCBI Taxonomy" id="187304"/>
    <lineage>
        <taxon>Bacteria</taxon>
        <taxon>Pseudomonadati</taxon>
        <taxon>Pseudomonadota</taxon>
        <taxon>Alphaproteobacteria</taxon>
        <taxon>Hyphomicrobiales</taxon>
        <taxon>Stappiaceae</taxon>
        <taxon>Roseibium</taxon>
    </lineage>
</organism>
<proteinExistence type="predicted"/>
<gene>
    <name evidence="1" type="ORF">HK439_24690</name>
</gene>
<sequence>MRVAEKGRAAFIRLTIFRFRAKTGSFRTYWSNGMVRHFADNAKKLTTVSTGAGFAYATVAPTTTVKPTTKTTA</sequence>
<protein>
    <submittedName>
        <fullName evidence="1">Uncharacterized protein</fullName>
    </submittedName>
</protein>
<evidence type="ECO:0000313" key="2">
    <source>
        <dbReference type="Proteomes" id="UP000598467"/>
    </source>
</evidence>
<name>A0A926NZW2_9HYPH</name>
<dbReference type="AlphaFoldDB" id="A0A926NZW2"/>
<dbReference type="RefSeq" id="WP_190294159.1">
    <property type="nucleotide sequence ID" value="NZ_JABFCZ010000039.1"/>
</dbReference>
<dbReference type="Proteomes" id="UP000598467">
    <property type="component" value="Unassembled WGS sequence"/>
</dbReference>
<evidence type="ECO:0000313" key="1">
    <source>
        <dbReference type="EMBL" id="MBD1549469.1"/>
    </source>
</evidence>
<reference evidence="1" key="1">
    <citation type="submission" date="2020-05" db="EMBL/GenBank/DDBJ databases">
        <title>Identification of trans-AT polyketide cluster in two marine bacteria, producers of a novel glutaramide-containing polyketide sesbanimide D and analogs.</title>
        <authorList>
            <person name="Kacar D."/>
            <person name="Rodriguez P."/>
            <person name="Canedo L."/>
            <person name="Gonzalez E."/>
            <person name="Galan B."/>
            <person name="De La Calle F."/>
            <person name="Garcia J.L."/>
        </authorList>
    </citation>
    <scope>NUCLEOTIDE SEQUENCE</scope>
    <source>
        <strain evidence="1">PHM038</strain>
    </source>
</reference>
<dbReference type="EMBL" id="JABFCZ010000039">
    <property type="protein sequence ID" value="MBD1549469.1"/>
    <property type="molecule type" value="Genomic_DNA"/>
</dbReference>